<comment type="subcellular location">
    <subcellularLocation>
        <location evidence="1">Membrane</location>
    </subcellularLocation>
</comment>
<accession>A0ABV6W3L1</accession>
<name>A0ABV6W3L1_9ACTN</name>
<dbReference type="PANTHER" id="PTHR43025:SF3">
    <property type="entry name" value="MONOGALACTOSYLDIACYLGLYCEROL SYNTHASE 1, CHLOROPLASTIC"/>
    <property type="match status" value="1"/>
</dbReference>
<sequence>MGPLIRLPMQRRAGAKAPAAPRAVIVSASVGAGHDAVAAELAARLEEAGVAVDRHDFLDLLPGPAGGILVGSYHRMLDRAPWSWKLLYGSLDNHRMMSMQASLFTALAGRAMRRAVADDDVRIVVSTYPLASQVLGRLRRRGTVDKTVHTYLTDFSVHRLWASPDVDAHLAVNPIPAEQARGIGCKDVSVIAPLVDRRFTPVTDRLRYAARARWGLPQDARLALLVGGSWGAGEIERTVNDVEAADPGLTCLVVCGRNEPLRERLLAAGVRHAFGWVDDMPSLMHAADVLVQNAGGMTVQEAVASGLPVVTYRSIPGHGLTNAAALDEAGVARWVRHQGDLAEALAEAQAGAAAGAAAGSGPDDPSVLPLPAREAARVLLEAAGIPYPAAAPAAGAASGAVAHLATAAARPGAGAASAVPAAAAAAAPVAMGGVR</sequence>
<dbReference type="Gene3D" id="3.40.50.2000">
    <property type="entry name" value="Glycogen Phosphorylase B"/>
    <property type="match status" value="1"/>
</dbReference>
<keyword evidence="3" id="KW-0328">Glycosyltransferase</keyword>
<evidence type="ECO:0000256" key="2">
    <source>
        <dbReference type="ARBA" id="ARBA00006962"/>
    </source>
</evidence>
<comment type="similarity">
    <text evidence="2">Belongs to the glycosyltransferase 28 family.</text>
</comment>
<feature type="domain" description="Glycosyl transferase family 28 C-terminal" evidence="5">
    <location>
        <begin position="224"/>
        <end position="347"/>
    </location>
</feature>
<evidence type="ECO:0000259" key="5">
    <source>
        <dbReference type="Pfam" id="PF04101"/>
    </source>
</evidence>
<gene>
    <name evidence="7" type="ORF">ACEZDE_28660</name>
</gene>
<evidence type="ECO:0000313" key="8">
    <source>
        <dbReference type="Proteomes" id="UP001592531"/>
    </source>
</evidence>
<dbReference type="Proteomes" id="UP001592531">
    <property type="component" value="Unassembled WGS sequence"/>
</dbReference>
<evidence type="ECO:0000256" key="3">
    <source>
        <dbReference type="ARBA" id="ARBA00022676"/>
    </source>
</evidence>
<protein>
    <submittedName>
        <fullName evidence="7">Glycosyltransferase</fullName>
    </submittedName>
</protein>
<dbReference type="PANTHER" id="PTHR43025">
    <property type="entry name" value="MONOGALACTOSYLDIACYLGLYCEROL SYNTHASE"/>
    <property type="match status" value="1"/>
</dbReference>
<organism evidence="7 8">
    <name type="scientific">Streptacidiphilus cavernicola</name>
    <dbReference type="NCBI Taxonomy" id="3342716"/>
    <lineage>
        <taxon>Bacteria</taxon>
        <taxon>Bacillati</taxon>
        <taxon>Actinomycetota</taxon>
        <taxon>Actinomycetes</taxon>
        <taxon>Kitasatosporales</taxon>
        <taxon>Streptomycetaceae</taxon>
        <taxon>Streptacidiphilus</taxon>
    </lineage>
</organism>
<comment type="caution">
    <text evidence="7">The sequence shown here is derived from an EMBL/GenBank/DDBJ whole genome shotgun (WGS) entry which is preliminary data.</text>
</comment>
<keyword evidence="8" id="KW-1185">Reference proteome</keyword>
<proteinExistence type="inferred from homology"/>
<evidence type="ECO:0000256" key="4">
    <source>
        <dbReference type="ARBA" id="ARBA00022679"/>
    </source>
</evidence>
<dbReference type="Pfam" id="PF04101">
    <property type="entry name" value="Glyco_tran_28_C"/>
    <property type="match status" value="1"/>
</dbReference>
<feature type="domain" description="Diacylglycerol glucosyltransferase N-terminal" evidence="6">
    <location>
        <begin position="34"/>
        <end position="186"/>
    </location>
</feature>
<dbReference type="RefSeq" id="WP_380542103.1">
    <property type="nucleotide sequence ID" value="NZ_JBHFAB010000028.1"/>
</dbReference>
<evidence type="ECO:0000313" key="7">
    <source>
        <dbReference type="EMBL" id="MFC1420582.1"/>
    </source>
</evidence>
<evidence type="ECO:0000256" key="1">
    <source>
        <dbReference type="ARBA" id="ARBA00004370"/>
    </source>
</evidence>
<evidence type="ECO:0000259" key="6">
    <source>
        <dbReference type="Pfam" id="PF06925"/>
    </source>
</evidence>
<reference evidence="7 8" key="1">
    <citation type="submission" date="2024-09" db="EMBL/GenBank/DDBJ databases">
        <authorList>
            <person name="Lee S.D."/>
        </authorList>
    </citation>
    <scope>NUCLEOTIDE SEQUENCE [LARGE SCALE GENOMIC DNA]</scope>
    <source>
        <strain evidence="7 8">N8-3</strain>
    </source>
</reference>
<dbReference type="SUPFAM" id="SSF53756">
    <property type="entry name" value="UDP-Glycosyltransferase/glycogen phosphorylase"/>
    <property type="match status" value="1"/>
</dbReference>
<keyword evidence="4" id="KW-0808">Transferase</keyword>
<dbReference type="InterPro" id="IPR007235">
    <property type="entry name" value="Glyco_trans_28_C"/>
</dbReference>
<dbReference type="InterPro" id="IPR009695">
    <property type="entry name" value="Diacylglyc_glucosyltr_N"/>
</dbReference>
<dbReference type="EMBL" id="JBHFAB010000028">
    <property type="protein sequence ID" value="MFC1420582.1"/>
    <property type="molecule type" value="Genomic_DNA"/>
</dbReference>
<dbReference type="Pfam" id="PF06925">
    <property type="entry name" value="MGDG_synth"/>
    <property type="match status" value="1"/>
</dbReference>
<dbReference type="InterPro" id="IPR050519">
    <property type="entry name" value="Glycosyltransf_28_UgtP"/>
</dbReference>